<gene>
    <name evidence="1" type="ORF">DYBT9623_04775</name>
</gene>
<protein>
    <recommendedName>
        <fullName evidence="3">DUF695 domain-containing protein</fullName>
    </recommendedName>
</protein>
<dbReference type="EMBL" id="CAJRAU010000008">
    <property type="protein sequence ID" value="CAG5073311.1"/>
    <property type="molecule type" value="Genomic_DNA"/>
</dbReference>
<name>A0ABM8UWY2_9BACT</name>
<proteinExistence type="predicted"/>
<organism evidence="1 2">
    <name type="scientific">Dyadobacter linearis</name>
    <dbReference type="NCBI Taxonomy" id="2823330"/>
    <lineage>
        <taxon>Bacteria</taxon>
        <taxon>Pseudomonadati</taxon>
        <taxon>Bacteroidota</taxon>
        <taxon>Cytophagia</taxon>
        <taxon>Cytophagales</taxon>
        <taxon>Spirosomataceae</taxon>
        <taxon>Dyadobacter</taxon>
    </lineage>
</organism>
<evidence type="ECO:0000313" key="1">
    <source>
        <dbReference type="EMBL" id="CAG5073311.1"/>
    </source>
</evidence>
<dbReference type="InterPro" id="IPR053865">
    <property type="entry name" value="DUF6934"/>
</dbReference>
<reference evidence="1 2" key="1">
    <citation type="submission" date="2021-04" db="EMBL/GenBank/DDBJ databases">
        <authorList>
            <person name="Rodrigo-Torres L."/>
            <person name="Arahal R. D."/>
            <person name="Lucena T."/>
        </authorList>
    </citation>
    <scope>NUCLEOTIDE SEQUENCE [LARGE SCALE GENOMIC DNA]</scope>
    <source>
        <strain evidence="1 2">CECT 9623</strain>
    </source>
</reference>
<dbReference type="Pfam" id="PF22028">
    <property type="entry name" value="DUF6934"/>
    <property type="match status" value="1"/>
</dbReference>
<keyword evidence="2" id="KW-1185">Reference proteome</keyword>
<evidence type="ECO:0008006" key="3">
    <source>
        <dbReference type="Google" id="ProtNLM"/>
    </source>
</evidence>
<evidence type="ECO:0000313" key="2">
    <source>
        <dbReference type="Proteomes" id="UP000679725"/>
    </source>
</evidence>
<accession>A0ABM8UWY2</accession>
<dbReference type="Proteomes" id="UP000679725">
    <property type="component" value="Unassembled WGS sequence"/>
</dbReference>
<comment type="caution">
    <text evidence="1">The sequence shown here is derived from an EMBL/GenBank/DDBJ whole genome shotgun (WGS) entry which is preliminary data.</text>
</comment>
<sequence length="148" mass="17170">MNHKFYALQSSEDYLTFNFQSISSDRVVAKRIQFVPIQNDLYNLAFGDLDEKGEIDDLIVTNNNDTHQVLATVIQAIFLFLNNYQQCSVYFEGSTSSRTRLYQIILAKEMQNWNDTFTVFGISEGLISGFETERDFDSFIVRLKDLHL</sequence>
<dbReference type="RefSeq" id="WP_215236036.1">
    <property type="nucleotide sequence ID" value="NZ_CAJRAU010000008.1"/>
</dbReference>